<evidence type="ECO:0000313" key="2">
    <source>
        <dbReference type="EMBL" id="MCL7022501.1"/>
    </source>
</evidence>
<proteinExistence type="predicted"/>
<reference evidence="2" key="1">
    <citation type="submission" date="2022-03" db="EMBL/GenBank/DDBJ databases">
        <title>A functionally conserved STORR gene fusion in Papaver species that diverged 16.8 million years ago.</title>
        <authorList>
            <person name="Catania T."/>
        </authorList>
    </citation>
    <scope>NUCLEOTIDE SEQUENCE</scope>
    <source>
        <strain evidence="2">S-191538</strain>
    </source>
</reference>
<gene>
    <name evidence="2" type="ORF">MKW94_010860</name>
</gene>
<sequence length="187" mass="21161">MEEITPNLDDGELWLPSDILPDDIFSTNKFDSSFSNEFMERSSLPHLSTYSLFEQNHTNSKQIGPQNQFCSLGIGSYGETHVGHYHDFSDNGGDGDILRVRTMVLQRQENLLQQRYVQNHFLPVQGNNGFVSRGTGVFIPRTPPTTPAYPGKKHSVWNGEGNIIHTDKRPEDLVKKTESTHTDDGWI</sequence>
<dbReference type="AlphaFoldDB" id="A0AA41RQ38"/>
<evidence type="ECO:0000313" key="3">
    <source>
        <dbReference type="Proteomes" id="UP001177140"/>
    </source>
</evidence>
<dbReference type="EMBL" id="JAJJMA010011775">
    <property type="protein sequence ID" value="MCL7022501.1"/>
    <property type="molecule type" value="Genomic_DNA"/>
</dbReference>
<accession>A0AA41RQ38</accession>
<evidence type="ECO:0000256" key="1">
    <source>
        <dbReference type="SAM" id="MobiDB-lite"/>
    </source>
</evidence>
<keyword evidence="3" id="KW-1185">Reference proteome</keyword>
<protein>
    <submittedName>
        <fullName evidence="2">Uncharacterized protein</fullName>
    </submittedName>
</protein>
<name>A0AA41RQ38_PAPNU</name>
<feature type="compositionally biased region" description="Basic and acidic residues" evidence="1">
    <location>
        <begin position="165"/>
        <end position="187"/>
    </location>
</feature>
<dbReference type="Proteomes" id="UP001177140">
    <property type="component" value="Unassembled WGS sequence"/>
</dbReference>
<comment type="caution">
    <text evidence="2">The sequence shown here is derived from an EMBL/GenBank/DDBJ whole genome shotgun (WGS) entry which is preliminary data.</text>
</comment>
<feature type="region of interest" description="Disordered" evidence="1">
    <location>
        <begin position="143"/>
        <end position="187"/>
    </location>
</feature>
<organism evidence="2 3">
    <name type="scientific">Papaver nudicaule</name>
    <name type="common">Iceland poppy</name>
    <dbReference type="NCBI Taxonomy" id="74823"/>
    <lineage>
        <taxon>Eukaryota</taxon>
        <taxon>Viridiplantae</taxon>
        <taxon>Streptophyta</taxon>
        <taxon>Embryophyta</taxon>
        <taxon>Tracheophyta</taxon>
        <taxon>Spermatophyta</taxon>
        <taxon>Magnoliopsida</taxon>
        <taxon>Ranunculales</taxon>
        <taxon>Papaveraceae</taxon>
        <taxon>Papaveroideae</taxon>
        <taxon>Papaver</taxon>
    </lineage>
</organism>